<keyword evidence="3" id="KW-1185">Reference proteome</keyword>
<reference evidence="2" key="1">
    <citation type="submission" date="2021-06" db="EMBL/GenBank/DDBJ databases">
        <authorList>
            <person name="Kallberg Y."/>
            <person name="Tangrot J."/>
            <person name="Rosling A."/>
        </authorList>
    </citation>
    <scope>NUCLEOTIDE SEQUENCE</scope>
    <source>
        <strain evidence="2">BR232B</strain>
    </source>
</reference>
<dbReference type="Proteomes" id="UP000789739">
    <property type="component" value="Unassembled WGS sequence"/>
</dbReference>
<name>A0A9N9E1C6_9GLOM</name>
<organism evidence="2 3">
    <name type="scientific">Paraglomus brasilianum</name>
    <dbReference type="NCBI Taxonomy" id="144538"/>
    <lineage>
        <taxon>Eukaryota</taxon>
        <taxon>Fungi</taxon>
        <taxon>Fungi incertae sedis</taxon>
        <taxon>Mucoromycota</taxon>
        <taxon>Glomeromycotina</taxon>
        <taxon>Glomeromycetes</taxon>
        <taxon>Paraglomerales</taxon>
        <taxon>Paraglomeraceae</taxon>
        <taxon>Paraglomus</taxon>
    </lineage>
</organism>
<accession>A0A9N9E1C6</accession>
<proteinExistence type="predicted"/>
<feature type="compositionally biased region" description="Polar residues" evidence="1">
    <location>
        <begin position="74"/>
        <end position="94"/>
    </location>
</feature>
<comment type="caution">
    <text evidence="2">The sequence shown here is derived from an EMBL/GenBank/DDBJ whole genome shotgun (WGS) entry which is preliminary data.</text>
</comment>
<dbReference type="AlphaFoldDB" id="A0A9N9E1C6"/>
<dbReference type="EMBL" id="CAJVPI010003614">
    <property type="protein sequence ID" value="CAG8660385.1"/>
    <property type="molecule type" value="Genomic_DNA"/>
</dbReference>
<evidence type="ECO:0000313" key="2">
    <source>
        <dbReference type="EMBL" id="CAG8660385.1"/>
    </source>
</evidence>
<evidence type="ECO:0000313" key="3">
    <source>
        <dbReference type="Proteomes" id="UP000789739"/>
    </source>
</evidence>
<feature type="non-terminal residue" evidence="2">
    <location>
        <position position="129"/>
    </location>
</feature>
<sequence>HLDHKYNPLSLLFEVCSVEVVQRVRIKETRSLFLKSPAIFLKDVRENSIRFTQCSKFPGPSSIFRRYISSDTKLSSGYESSSNEPGVASSSESENGIRKFPHWGQSVERIYLIRYRQMGDDYLNYRITQ</sequence>
<gene>
    <name evidence="2" type="ORF">PBRASI_LOCUS10750</name>
</gene>
<evidence type="ECO:0000256" key="1">
    <source>
        <dbReference type="SAM" id="MobiDB-lite"/>
    </source>
</evidence>
<protein>
    <submittedName>
        <fullName evidence="2">835_t:CDS:1</fullName>
    </submittedName>
</protein>
<feature type="region of interest" description="Disordered" evidence="1">
    <location>
        <begin position="74"/>
        <end position="98"/>
    </location>
</feature>